<comment type="caution">
    <text evidence="1">The sequence shown here is derived from an EMBL/GenBank/DDBJ whole genome shotgun (WGS) entry which is preliminary data.</text>
</comment>
<accession>A0A0F9UXJ1</accession>
<reference evidence="1" key="1">
    <citation type="journal article" date="2015" name="Nature">
        <title>Complex archaea that bridge the gap between prokaryotes and eukaryotes.</title>
        <authorList>
            <person name="Spang A."/>
            <person name="Saw J.H."/>
            <person name="Jorgensen S.L."/>
            <person name="Zaremba-Niedzwiedzka K."/>
            <person name="Martijn J."/>
            <person name="Lind A.E."/>
            <person name="van Eijk R."/>
            <person name="Schleper C."/>
            <person name="Guy L."/>
            <person name="Ettema T.J."/>
        </authorList>
    </citation>
    <scope>NUCLEOTIDE SEQUENCE</scope>
</reference>
<protein>
    <submittedName>
        <fullName evidence="1">Uncharacterized protein</fullName>
    </submittedName>
</protein>
<organism evidence="1">
    <name type="scientific">marine sediment metagenome</name>
    <dbReference type="NCBI Taxonomy" id="412755"/>
    <lineage>
        <taxon>unclassified sequences</taxon>
        <taxon>metagenomes</taxon>
        <taxon>ecological metagenomes</taxon>
    </lineage>
</organism>
<name>A0A0F9UXJ1_9ZZZZ</name>
<dbReference type="InterPro" id="IPR018136">
    <property type="entry name" value="Aconitase_4Fe-4S_BS"/>
</dbReference>
<proteinExistence type="predicted"/>
<dbReference type="AlphaFoldDB" id="A0A0F9UXJ1"/>
<dbReference type="EMBL" id="LAZR01000514">
    <property type="protein sequence ID" value="KKN65906.1"/>
    <property type="molecule type" value="Genomic_DNA"/>
</dbReference>
<dbReference type="PROSITE" id="PS01244">
    <property type="entry name" value="ACONITASE_2"/>
    <property type="match status" value="1"/>
</dbReference>
<evidence type="ECO:0000313" key="1">
    <source>
        <dbReference type="EMBL" id="KKN65906.1"/>
    </source>
</evidence>
<sequence>MGMQFLAKAIQRFNGGSDEVGQSLDAQKNLLVAQGNPGYAETRRRNDGWTVILATASEALVVPATTLAHLEMHNNGSRLAIVSDLHLWRLLGTAVGVGDCLWAMVTTKAIPTLGALVLYSMSGKASVTPTVTSEMVTGIDTTVVADGWMPYGVGTGYLAAATPGAGVNIPIDGKLIIPPGCSLCLAIGSSVNTASAFHCGVTFDWVNATVES</sequence>
<gene>
    <name evidence="1" type="ORF">LCGC14_0477230</name>
</gene>